<sequence length="224" mass="24343">MDTPLVTAVAGLPRVVRCLDAHGRPVSLSARTLSRSSTQLQDLLRRAYTGVRGDAPTEELTVSFLEEQDGSLQLEYLVVDRARPRRGVRGRRRARGRARDSQTALTQAALVVAGAVDTLGALSAATAARWTDSDNPDFADLVLDGVRTVRVPAAVRTLLRDETALELLRGVLAMFLDDDVERVVIGRDPELQGRYHESVVSRSPALLRFLQGAPPLVGADPERS</sequence>
<accession>A0A512IDG4</accession>
<evidence type="ECO:0000313" key="1">
    <source>
        <dbReference type="EMBL" id="GEO95742.1"/>
    </source>
</evidence>
<organism evidence="1 2">
    <name type="scientific">Kocuria turfanensis</name>
    <dbReference type="NCBI Taxonomy" id="388357"/>
    <lineage>
        <taxon>Bacteria</taxon>
        <taxon>Bacillati</taxon>
        <taxon>Actinomycetota</taxon>
        <taxon>Actinomycetes</taxon>
        <taxon>Micrococcales</taxon>
        <taxon>Micrococcaceae</taxon>
        <taxon>Kocuria</taxon>
    </lineage>
</organism>
<dbReference type="EMBL" id="BJZS01000051">
    <property type="protein sequence ID" value="GEO95742.1"/>
    <property type="molecule type" value="Genomic_DNA"/>
</dbReference>
<dbReference type="Proteomes" id="UP000321103">
    <property type="component" value="Unassembled WGS sequence"/>
</dbReference>
<evidence type="ECO:0000313" key="2">
    <source>
        <dbReference type="Proteomes" id="UP000321103"/>
    </source>
</evidence>
<name>A0A512IDG4_9MICC</name>
<dbReference type="RefSeq" id="WP_062733688.1">
    <property type="nucleotide sequence ID" value="NZ_BJZS01000051.1"/>
</dbReference>
<protein>
    <submittedName>
        <fullName evidence="1">Uncharacterized protein</fullName>
    </submittedName>
</protein>
<proteinExistence type="predicted"/>
<dbReference type="AlphaFoldDB" id="A0A512IDG4"/>
<gene>
    <name evidence="1" type="ORF">KTU01_18650</name>
</gene>
<dbReference type="STRING" id="388357.GCA_001580365_00268"/>
<keyword evidence="2" id="KW-1185">Reference proteome</keyword>
<comment type="caution">
    <text evidence="1">The sequence shown here is derived from an EMBL/GenBank/DDBJ whole genome shotgun (WGS) entry which is preliminary data.</text>
</comment>
<reference evidence="1 2" key="1">
    <citation type="submission" date="2019-07" db="EMBL/GenBank/DDBJ databases">
        <title>Whole genome shotgun sequence of Kocuria turfanensis NBRC 107627.</title>
        <authorList>
            <person name="Hosoyama A."/>
            <person name="Uohara A."/>
            <person name="Ohji S."/>
            <person name="Ichikawa N."/>
        </authorList>
    </citation>
    <scope>NUCLEOTIDE SEQUENCE [LARGE SCALE GENOMIC DNA]</scope>
    <source>
        <strain evidence="1 2">NBRC 107627</strain>
    </source>
</reference>